<protein>
    <recommendedName>
        <fullName evidence="3">Oligogalacturonate lyase domain-containing protein</fullName>
    </recommendedName>
</protein>
<evidence type="ECO:0000313" key="1">
    <source>
        <dbReference type="EMBL" id="NOU62676.1"/>
    </source>
</evidence>
<proteinExistence type="predicted"/>
<evidence type="ECO:0008006" key="3">
    <source>
        <dbReference type="Google" id="ProtNLM"/>
    </source>
</evidence>
<name>A0ABX1X358_9BACL</name>
<dbReference type="Proteomes" id="UP000653578">
    <property type="component" value="Unassembled WGS sequence"/>
</dbReference>
<reference evidence="1 2" key="1">
    <citation type="submission" date="2019-10" db="EMBL/GenBank/DDBJ databases">
        <title>Description of Paenibacillus humi sp. nov.</title>
        <authorList>
            <person name="Carlier A."/>
            <person name="Qi S."/>
        </authorList>
    </citation>
    <scope>NUCLEOTIDE SEQUENCE [LARGE SCALE GENOMIC DNA]</scope>
    <source>
        <strain evidence="1 2">LMG 31461</strain>
    </source>
</reference>
<keyword evidence="2" id="KW-1185">Reference proteome</keyword>
<organism evidence="1 2">
    <name type="scientific">Paenibacillus plantarum</name>
    <dbReference type="NCBI Taxonomy" id="2654975"/>
    <lineage>
        <taxon>Bacteria</taxon>
        <taxon>Bacillati</taxon>
        <taxon>Bacillota</taxon>
        <taxon>Bacilli</taxon>
        <taxon>Bacillales</taxon>
        <taxon>Paenibacillaceae</taxon>
        <taxon>Paenibacillus</taxon>
    </lineage>
</organism>
<comment type="caution">
    <text evidence="1">The sequence shown here is derived from an EMBL/GenBank/DDBJ whole genome shotgun (WGS) entry which is preliminary data.</text>
</comment>
<dbReference type="InterPro" id="IPR015943">
    <property type="entry name" value="WD40/YVTN_repeat-like_dom_sf"/>
</dbReference>
<dbReference type="SUPFAM" id="SSF82171">
    <property type="entry name" value="DPP6 N-terminal domain-like"/>
    <property type="match status" value="1"/>
</dbReference>
<evidence type="ECO:0000313" key="2">
    <source>
        <dbReference type="Proteomes" id="UP000653578"/>
    </source>
</evidence>
<dbReference type="Gene3D" id="2.130.10.10">
    <property type="entry name" value="YVTN repeat-like/Quinoprotein amine dehydrogenase"/>
    <property type="match status" value="1"/>
</dbReference>
<accession>A0ABX1X358</accession>
<gene>
    <name evidence="1" type="ORF">GC096_01280</name>
</gene>
<dbReference type="EMBL" id="WHNY01000004">
    <property type="protein sequence ID" value="NOU62676.1"/>
    <property type="molecule type" value="Genomic_DNA"/>
</dbReference>
<dbReference type="RefSeq" id="WP_171628483.1">
    <property type="nucleotide sequence ID" value="NZ_WHNY01000004.1"/>
</dbReference>
<sequence length="392" mass="45417">MDRIKDELLKAERLTKEDGHYFFGYYDTPAWSSNDRYHLCHKVAFCDRLPVAEDRAQLGYIDLQNNSFTVIGETTAWNFQQGSMLQWHPAYPQDTVIYNSRKGSAYEGVVLNLTTGKSHTLERPVANVDPTGKYAVSINFPRMYDFRPGYGYAGESDPYANVPYPQDDGIYLIDLLSGSSRQAISLQRIWEFTKAYFQGEDRKILINHITFTTDGTRLVVLVRCFPDKEKIWKTAVVTMNTDGSDLFLLADYGYASHYHWKDRECLTIHAGEAATNPEGAQLYVWKDKTREVETIDKSFFLEDGHCSYSPDRRFMLYDSYPDSESYRHLYIYNLQTQKGIKLASYYSLPELDGDIRCDLHPRWNRQGTLISFDSTHEGQRHVYKMDLRDLGL</sequence>